<dbReference type="AlphaFoldDB" id="A0A5K7ZQQ7"/>
<evidence type="ECO:0000256" key="3">
    <source>
        <dbReference type="ARBA" id="ARBA00012572"/>
    </source>
</evidence>
<keyword evidence="6" id="KW-0822">Tryptophan biosynthesis</keyword>
<dbReference type="Pfam" id="PF00697">
    <property type="entry name" value="PRAI"/>
    <property type="match status" value="1"/>
</dbReference>
<dbReference type="PANTHER" id="PTHR42894">
    <property type="entry name" value="N-(5'-PHOSPHORIBOSYL)ANTHRANILATE ISOMERASE"/>
    <property type="match status" value="1"/>
</dbReference>
<dbReference type="UniPathway" id="UPA00035">
    <property type="reaction ID" value="UER00042"/>
</dbReference>
<protein>
    <recommendedName>
        <fullName evidence="4">N-(5'-phosphoribosyl)anthranilate isomerase</fullName>
        <ecNumber evidence="3">5.3.1.24</ecNumber>
    </recommendedName>
</protein>
<dbReference type="Gene3D" id="3.20.20.70">
    <property type="entry name" value="Aldolase class I"/>
    <property type="match status" value="1"/>
</dbReference>
<dbReference type="InterPro" id="IPR013785">
    <property type="entry name" value="Aldolase_TIM"/>
</dbReference>
<keyword evidence="8" id="KW-0413">Isomerase</keyword>
<evidence type="ECO:0000256" key="1">
    <source>
        <dbReference type="ARBA" id="ARBA00001164"/>
    </source>
</evidence>
<accession>A0A5K7ZQQ7</accession>
<evidence type="ECO:0000256" key="6">
    <source>
        <dbReference type="ARBA" id="ARBA00022822"/>
    </source>
</evidence>
<dbReference type="PANTHER" id="PTHR42894:SF1">
    <property type="entry name" value="N-(5'-PHOSPHORIBOSYL)ANTHRANILATE ISOMERASE"/>
    <property type="match status" value="1"/>
</dbReference>
<keyword evidence="5" id="KW-0028">Amino-acid biosynthesis</keyword>
<dbReference type="SUPFAM" id="SSF51366">
    <property type="entry name" value="Ribulose-phoshate binding barrel"/>
    <property type="match status" value="1"/>
</dbReference>
<evidence type="ECO:0000256" key="7">
    <source>
        <dbReference type="ARBA" id="ARBA00023141"/>
    </source>
</evidence>
<evidence type="ECO:0000313" key="10">
    <source>
        <dbReference type="EMBL" id="BBO79833.1"/>
    </source>
</evidence>
<dbReference type="GO" id="GO:0000162">
    <property type="term" value="P:L-tryptophan biosynthetic process"/>
    <property type="evidence" value="ECO:0007669"/>
    <property type="project" value="UniProtKB-UniPathway"/>
</dbReference>
<evidence type="ECO:0000256" key="8">
    <source>
        <dbReference type="ARBA" id="ARBA00023235"/>
    </source>
</evidence>
<dbReference type="EC" id="5.3.1.24" evidence="3"/>
<comment type="catalytic activity">
    <reaction evidence="1">
        <text>N-(5-phospho-beta-D-ribosyl)anthranilate = 1-(2-carboxyphenylamino)-1-deoxy-D-ribulose 5-phosphate</text>
        <dbReference type="Rhea" id="RHEA:21540"/>
        <dbReference type="ChEBI" id="CHEBI:18277"/>
        <dbReference type="ChEBI" id="CHEBI:58613"/>
        <dbReference type="EC" id="5.3.1.24"/>
    </reaction>
</comment>
<evidence type="ECO:0000259" key="9">
    <source>
        <dbReference type="Pfam" id="PF00697"/>
    </source>
</evidence>
<comment type="pathway">
    <text evidence="2">Amino-acid biosynthesis; L-tryptophan biosynthesis; L-tryptophan from chorismate: step 3/5.</text>
</comment>
<dbReference type="GO" id="GO:0004640">
    <property type="term" value="F:phosphoribosylanthranilate isomerase activity"/>
    <property type="evidence" value="ECO:0007669"/>
    <property type="project" value="UniProtKB-EC"/>
</dbReference>
<keyword evidence="7" id="KW-0057">Aromatic amino acid biosynthesis</keyword>
<dbReference type="Proteomes" id="UP000425960">
    <property type="component" value="Chromosome"/>
</dbReference>
<name>A0A5K7ZQQ7_9BACT</name>
<dbReference type="InterPro" id="IPR011060">
    <property type="entry name" value="RibuloseP-bd_barrel"/>
</dbReference>
<evidence type="ECO:0000256" key="5">
    <source>
        <dbReference type="ARBA" id="ARBA00022605"/>
    </source>
</evidence>
<organism evidence="10 11">
    <name type="scientific">Desulfosarcina ovata subsp. sediminis</name>
    <dbReference type="NCBI Taxonomy" id="885957"/>
    <lineage>
        <taxon>Bacteria</taxon>
        <taxon>Pseudomonadati</taxon>
        <taxon>Thermodesulfobacteriota</taxon>
        <taxon>Desulfobacteria</taxon>
        <taxon>Desulfobacterales</taxon>
        <taxon>Desulfosarcinaceae</taxon>
        <taxon>Desulfosarcina</taxon>
    </lineage>
</organism>
<evidence type="ECO:0000256" key="4">
    <source>
        <dbReference type="ARBA" id="ARBA00022272"/>
    </source>
</evidence>
<dbReference type="InterPro" id="IPR044643">
    <property type="entry name" value="TrpF_fam"/>
</dbReference>
<evidence type="ECO:0000313" key="11">
    <source>
        <dbReference type="Proteomes" id="UP000425960"/>
    </source>
</evidence>
<reference evidence="10 11" key="1">
    <citation type="submission" date="2019-11" db="EMBL/GenBank/DDBJ databases">
        <title>Comparative genomics of hydrocarbon-degrading Desulfosarcina strains.</title>
        <authorList>
            <person name="Watanabe M."/>
            <person name="Kojima H."/>
            <person name="Fukui M."/>
        </authorList>
    </citation>
    <scope>NUCLEOTIDE SEQUENCE [LARGE SCALE GENOMIC DNA]</scope>
    <source>
        <strain evidence="10 11">28bB2T</strain>
    </source>
</reference>
<feature type="domain" description="N-(5'phosphoribosyl) anthranilate isomerase (PRAI)" evidence="9">
    <location>
        <begin position="189"/>
        <end position="255"/>
    </location>
</feature>
<dbReference type="KEGG" id="dov:DSCO28_03990"/>
<sequence length="300" mass="32730">MNSFSRSIVVTGDTICTKKMDVVETATKHRTLSEINRLELHRIMPLQPIVQIYEIQTPAEARAVIDCGVDHIGSVITDVDHRHDPILRNTIRLVREKGAVSSLIPLYSDMDAVFDTLAYYRPDIIHFCEQLDGAANPATASAIALQAEVRRRFPGVKIMRAIPIAQNDIDGGEPVLALAARFEPLSDFFLTDTVVGENGDDQPEAGFVGITGLTCDWSVAARLVAQSNIPVILAGGIAPENVVRGIETVRPYGVDSCTCTNAVDNAGRPIRFKKDLERVRRLVAAVRGSGYPFEVDGPVQ</sequence>
<proteinExistence type="predicted"/>
<evidence type="ECO:0000256" key="2">
    <source>
        <dbReference type="ARBA" id="ARBA00004664"/>
    </source>
</evidence>
<dbReference type="InterPro" id="IPR001240">
    <property type="entry name" value="PRAI_dom"/>
</dbReference>
<dbReference type="EMBL" id="AP021876">
    <property type="protein sequence ID" value="BBO79833.1"/>
    <property type="molecule type" value="Genomic_DNA"/>
</dbReference>
<gene>
    <name evidence="10" type="ORF">DSCO28_03990</name>
</gene>